<feature type="domain" description="Peptidase S24/S26A/S26B/S26C" evidence="4">
    <location>
        <begin position="118"/>
        <end position="226"/>
    </location>
</feature>
<evidence type="ECO:0000259" key="4">
    <source>
        <dbReference type="Pfam" id="PF00717"/>
    </source>
</evidence>
<dbReference type="Pfam" id="PF00717">
    <property type="entry name" value="Peptidase_S24"/>
    <property type="match status" value="1"/>
</dbReference>
<keyword evidence="2" id="KW-0238">DNA-binding</keyword>
<keyword evidence="1" id="KW-0805">Transcription regulation</keyword>
<dbReference type="GO" id="GO:0045892">
    <property type="term" value="P:negative regulation of DNA-templated transcription"/>
    <property type="evidence" value="ECO:0007669"/>
    <property type="project" value="InterPro"/>
</dbReference>
<dbReference type="InterPro" id="IPR039418">
    <property type="entry name" value="LexA-like"/>
</dbReference>
<keyword evidence="7" id="KW-1185">Reference proteome</keyword>
<dbReference type="STRING" id="1123034.GCA_000685805_00521"/>
<dbReference type="PANTHER" id="PTHR40661:SF3">
    <property type="entry name" value="FELS-1 PROPHAGE TRANSCRIPTIONAL REGULATOR"/>
    <property type="match status" value="1"/>
</dbReference>
<name>A0A379LIF7_9GAMM</name>
<accession>A0A379LIF7</accession>
<dbReference type="EMBL" id="UGVC01000001">
    <property type="protein sequence ID" value="SUD90389.1"/>
    <property type="molecule type" value="Genomic_DNA"/>
</dbReference>
<dbReference type="SUPFAM" id="SSF51306">
    <property type="entry name" value="LexA/Signal peptidase"/>
    <property type="match status" value="1"/>
</dbReference>
<evidence type="ECO:0000256" key="2">
    <source>
        <dbReference type="ARBA" id="ARBA00023125"/>
    </source>
</evidence>
<dbReference type="AlphaFoldDB" id="A0A379LIF7"/>
<evidence type="ECO:0000313" key="7">
    <source>
        <dbReference type="Proteomes" id="UP000254123"/>
    </source>
</evidence>
<evidence type="ECO:0000256" key="1">
    <source>
        <dbReference type="ARBA" id="ARBA00023015"/>
    </source>
</evidence>
<keyword evidence="3" id="KW-0804">Transcription</keyword>
<proteinExistence type="predicted"/>
<dbReference type="PANTHER" id="PTHR40661">
    <property type="match status" value="1"/>
</dbReference>
<reference evidence="6 7" key="1">
    <citation type="submission" date="2018-06" db="EMBL/GenBank/DDBJ databases">
        <authorList>
            <consortium name="Pathogen Informatics"/>
            <person name="Doyle S."/>
        </authorList>
    </citation>
    <scope>NUCLEOTIDE SEQUENCE [LARGE SCALE GENOMIC DNA]</scope>
    <source>
        <strain evidence="6 7">NCTC10526</strain>
    </source>
</reference>
<dbReference type="InterPro" id="IPR036286">
    <property type="entry name" value="LexA/Signal_pep-like_sf"/>
</dbReference>
<dbReference type="InterPro" id="IPR010982">
    <property type="entry name" value="Lambda_DNA-bd_dom_sf"/>
</dbReference>
<feature type="domain" description="Bacteriophage CI repressor N-terminal" evidence="5">
    <location>
        <begin position="12"/>
        <end position="69"/>
    </location>
</feature>
<gene>
    <name evidence="6" type="ORF">NCTC10526_00715</name>
</gene>
<protein>
    <submittedName>
        <fullName evidence="6">Uncharacterized HTH-type transcriptional regulator HI_1476</fullName>
    </submittedName>
</protein>
<sequence>MSDKNMHDSMKRVLEQTKMAPSELAAAINASPQNVTNWSKRGLSKKGAMDISKRFGLSMDWLLTGAGSPHLEAAINEGLSNVLQKGSVSISHSNDGSIRVPVYEIYFCCGDGNDTHFEFEEVKDYHSLPEDFFTKRNIKPENFKMVCAVNDSMSPYINHGDEVGIVINDREIRDGQIYAILLDGDRMFKQIFREAGGALRLRSFNPAYPDKIVTAENHQSLIIVGRQEYRAG</sequence>
<dbReference type="InterPro" id="IPR010744">
    <property type="entry name" value="Phage_CI_N"/>
</dbReference>
<dbReference type="Gene3D" id="1.10.260.40">
    <property type="entry name" value="lambda repressor-like DNA-binding domains"/>
    <property type="match status" value="1"/>
</dbReference>
<evidence type="ECO:0000259" key="5">
    <source>
        <dbReference type="Pfam" id="PF07022"/>
    </source>
</evidence>
<evidence type="ECO:0000256" key="3">
    <source>
        <dbReference type="ARBA" id="ARBA00023163"/>
    </source>
</evidence>
<dbReference type="InterPro" id="IPR015927">
    <property type="entry name" value="Peptidase_S24_S26A/B/C"/>
</dbReference>
<organism evidence="6 7">
    <name type="scientific">Psychrobacter phenylpyruvicus</name>
    <dbReference type="NCBI Taxonomy" id="29432"/>
    <lineage>
        <taxon>Bacteria</taxon>
        <taxon>Pseudomonadati</taxon>
        <taxon>Pseudomonadota</taxon>
        <taxon>Gammaproteobacteria</taxon>
        <taxon>Moraxellales</taxon>
        <taxon>Moraxellaceae</taxon>
        <taxon>Psychrobacter</taxon>
    </lineage>
</organism>
<dbReference type="Proteomes" id="UP000254123">
    <property type="component" value="Unassembled WGS sequence"/>
</dbReference>
<dbReference type="RefSeq" id="WP_051584327.1">
    <property type="nucleotide sequence ID" value="NZ_CAJHAQ010000001.1"/>
</dbReference>
<dbReference type="Gene3D" id="2.10.109.10">
    <property type="entry name" value="Umud Fragment, subunit A"/>
    <property type="match status" value="1"/>
</dbReference>
<dbReference type="CDD" id="cd06529">
    <property type="entry name" value="S24_LexA-like"/>
    <property type="match status" value="1"/>
</dbReference>
<dbReference type="GO" id="GO:0003677">
    <property type="term" value="F:DNA binding"/>
    <property type="evidence" value="ECO:0007669"/>
    <property type="project" value="UniProtKB-KW"/>
</dbReference>
<dbReference type="Pfam" id="PF07022">
    <property type="entry name" value="Phage_CI_repr"/>
    <property type="match status" value="1"/>
</dbReference>
<evidence type="ECO:0000313" key="6">
    <source>
        <dbReference type="EMBL" id="SUD90389.1"/>
    </source>
</evidence>